<dbReference type="SMART" id="SM00936">
    <property type="entry name" value="PBP5_C"/>
    <property type="match status" value="1"/>
</dbReference>
<evidence type="ECO:0000256" key="12">
    <source>
        <dbReference type="ARBA" id="ARBA00034000"/>
    </source>
</evidence>
<dbReference type="PRINTS" id="PR00725">
    <property type="entry name" value="DADACBPTASE1"/>
</dbReference>
<gene>
    <name evidence="18" type="ORF">EAV92_20015</name>
</gene>
<comment type="function">
    <text evidence="1">Removes C-terminal D-alanyl residues from sugar-peptide cell wall precursors.</text>
</comment>
<dbReference type="Pfam" id="PF00768">
    <property type="entry name" value="Peptidase_S11"/>
    <property type="match status" value="1"/>
</dbReference>
<keyword evidence="5 18" id="KW-0121">Carboxypeptidase</keyword>
<dbReference type="Pfam" id="PF07943">
    <property type="entry name" value="PBP5_C"/>
    <property type="match status" value="1"/>
</dbReference>
<evidence type="ECO:0000256" key="13">
    <source>
        <dbReference type="PIRSR" id="PIRSR618044-1"/>
    </source>
</evidence>
<name>A0A3G3K2G6_9BACL</name>
<dbReference type="RefSeq" id="WP_123042728.1">
    <property type="nucleotide sequence ID" value="NZ_CP033433.1"/>
</dbReference>
<keyword evidence="11" id="KW-0961">Cell wall biogenesis/degradation</keyword>
<feature type="active site" description="Proton acceptor" evidence="13">
    <location>
        <position position="82"/>
    </location>
</feature>
<evidence type="ECO:0000256" key="11">
    <source>
        <dbReference type="ARBA" id="ARBA00023316"/>
    </source>
</evidence>
<evidence type="ECO:0000256" key="14">
    <source>
        <dbReference type="PIRSR" id="PIRSR618044-2"/>
    </source>
</evidence>
<keyword evidence="19" id="KW-1185">Reference proteome</keyword>
<evidence type="ECO:0000256" key="7">
    <source>
        <dbReference type="ARBA" id="ARBA00022729"/>
    </source>
</evidence>
<evidence type="ECO:0000256" key="1">
    <source>
        <dbReference type="ARBA" id="ARBA00003217"/>
    </source>
</evidence>
<dbReference type="InterPro" id="IPR018044">
    <property type="entry name" value="Peptidase_S11"/>
</dbReference>
<dbReference type="AlphaFoldDB" id="A0A3G3K2G6"/>
<dbReference type="EC" id="3.4.16.4" evidence="4"/>
<dbReference type="EMBL" id="CP033433">
    <property type="protein sequence ID" value="AYQ74648.1"/>
    <property type="molecule type" value="Genomic_DNA"/>
</dbReference>
<dbReference type="InterPro" id="IPR012338">
    <property type="entry name" value="Beta-lactam/transpept-like"/>
</dbReference>
<dbReference type="GO" id="GO:0071555">
    <property type="term" value="P:cell wall organization"/>
    <property type="evidence" value="ECO:0007669"/>
    <property type="project" value="UniProtKB-KW"/>
</dbReference>
<dbReference type="PANTHER" id="PTHR21581:SF11">
    <property type="entry name" value="D-ALANYL-D-ALANINE CARBOXYPEPTIDASE DACA"/>
    <property type="match status" value="1"/>
</dbReference>
<comment type="pathway">
    <text evidence="2">Cell wall biogenesis; peptidoglycan biosynthesis.</text>
</comment>
<feature type="binding site" evidence="14">
    <location>
        <position position="267"/>
    </location>
    <ligand>
        <name>substrate</name>
    </ligand>
</feature>
<evidence type="ECO:0000256" key="6">
    <source>
        <dbReference type="ARBA" id="ARBA00022670"/>
    </source>
</evidence>
<evidence type="ECO:0000256" key="4">
    <source>
        <dbReference type="ARBA" id="ARBA00012448"/>
    </source>
</evidence>
<dbReference type="UniPathway" id="UPA00219"/>
<comment type="catalytic activity">
    <reaction evidence="12">
        <text>Preferential cleavage: (Ac)2-L-Lys-D-Ala-|-D-Ala. Also transpeptidation of peptidyl-alanyl moieties that are N-acyl substituents of D-alanine.</text>
        <dbReference type="EC" id="3.4.16.4"/>
    </reaction>
</comment>
<dbReference type="InterPro" id="IPR001967">
    <property type="entry name" value="Peptidase_S11_N"/>
</dbReference>
<reference evidence="18 19" key="1">
    <citation type="submission" date="2018-10" db="EMBL/GenBank/DDBJ databases">
        <title>Genome Sequence of Cohnella sp.</title>
        <authorList>
            <person name="Srinivasan S."/>
            <person name="Kim M.K."/>
        </authorList>
    </citation>
    <scope>NUCLEOTIDE SEQUENCE [LARGE SCALE GENOMIC DNA]</scope>
    <source>
        <strain evidence="18 19">18JY8-7</strain>
    </source>
</reference>
<evidence type="ECO:0000256" key="5">
    <source>
        <dbReference type="ARBA" id="ARBA00022645"/>
    </source>
</evidence>
<dbReference type="Proteomes" id="UP000269097">
    <property type="component" value="Chromosome"/>
</dbReference>
<dbReference type="SUPFAM" id="SSF69189">
    <property type="entry name" value="Penicillin-binding protein associated domain"/>
    <property type="match status" value="1"/>
</dbReference>
<feature type="chain" id="PRO_5018177366" description="serine-type D-Ala-D-Ala carboxypeptidase" evidence="16">
    <location>
        <begin position="40"/>
        <end position="446"/>
    </location>
</feature>
<protein>
    <recommendedName>
        <fullName evidence="4">serine-type D-Ala-D-Ala carboxypeptidase</fullName>
        <ecNumber evidence="4">3.4.16.4</ecNumber>
    </recommendedName>
</protein>
<dbReference type="InterPro" id="IPR037167">
    <property type="entry name" value="Peptidase_S11_C_sf"/>
</dbReference>
<keyword evidence="8" id="KW-0378">Hydrolase</keyword>
<dbReference type="InterPro" id="IPR015956">
    <property type="entry name" value="Peniciliin-bd_prot_C_sf"/>
</dbReference>
<evidence type="ECO:0000259" key="17">
    <source>
        <dbReference type="SMART" id="SM00936"/>
    </source>
</evidence>
<feature type="active site" description="Acyl-ester intermediate" evidence="13">
    <location>
        <position position="79"/>
    </location>
</feature>
<evidence type="ECO:0000256" key="15">
    <source>
        <dbReference type="RuleBase" id="RU004016"/>
    </source>
</evidence>
<comment type="similarity">
    <text evidence="3 15">Belongs to the peptidase S11 family.</text>
</comment>
<dbReference type="GO" id="GO:0008360">
    <property type="term" value="P:regulation of cell shape"/>
    <property type="evidence" value="ECO:0007669"/>
    <property type="project" value="UniProtKB-KW"/>
</dbReference>
<dbReference type="PANTHER" id="PTHR21581">
    <property type="entry name" value="D-ALANYL-D-ALANINE CARBOXYPEPTIDASE"/>
    <property type="match status" value="1"/>
</dbReference>
<evidence type="ECO:0000313" key="18">
    <source>
        <dbReference type="EMBL" id="AYQ74648.1"/>
    </source>
</evidence>
<sequence>MNRPHTPYRRLPSISKRFVSMSVLFGMLSMMLFAGSASAAAASSMPDLQLNAQAAFLMDAETGQVLYEHNADDKLPPASMAKMMTEYLVEKAVEQGKIKWDDVVTTGENAAAQVGSRVFLAKGEKHTVKELYVAMAVASANDATVQLAEFLGGSEQAFVEQMNETAQQLGMKNTHFVNTTGLDVADMPKNFRPSGGGETMMSARDSATLAYHILKEMPQFLEVSKIPSLKFRERDKTSTPNWNWMLESNKNIPNFRKFAYPGVDGLKTGHTPTAGNCFTGTSLRNGTRLIAVVMNVPGGLYDGTRFLETAKLFDYGFNNFEKKTIVEAKTPLKGIETLKVSKGKHSSVPVVTGQDVTIMAPKGSTVNITESTIKANQDPLPAPVKQGDKVGTATVKYTDPATGKEMTATVDMVANDDVNKAGWLSLFFRGIGHFFSSLFKGIVGLF</sequence>
<dbReference type="Gene3D" id="3.40.710.10">
    <property type="entry name" value="DD-peptidase/beta-lactamase superfamily"/>
    <property type="match status" value="1"/>
</dbReference>
<keyword evidence="7 16" id="KW-0732">Signal</keyword>
<proteinExistence type="inferred from homology"/>
<dbReference type="SUPFAM" id="SSF56601">
    <property type="entry name" value="beta-lactamase/transpeptidase-like"/>
    <property type="match status" value="1"/>
</dbReference>
<feature type="domain" description="Peptidase S11 D-Ala-D-Ala carboxypeptidase A C-terminal" evidence="17">
    <location>
        <begin position="320"/>
        <end position="420"/>
    </location>
</feature>
<accession>A0A3G3K2G6</accession>
<evidence type="ECO:0000256" key="10">
    <source>
        <dbReference type="ARBA" id="ARBA00022984"/>
    </source>
</evidence>
<dbReference type="Gene3D" id="2.60.410.10">
    <property type="entry name" value="D-Ala-D-Ala carboxypeptidase, C-terminal domain"/>
    <property type="match status" value="1"/>
</dbReference>
<keyword evidence="10" id="KW-0573">Peptidoglycan synthesis</keyword>
<evidence type="ECO:0000256" key="16">
    <source>
        <dbReference type="SAM" id="SignalP"/>
    </source>
</evidence>
<evidence type="ECO:0000256" key="8">
    <source>
        <dbReference type="ARBA" id="ARBA00022801"/>
    </source>
</evidence>
<dbReference type="KEGG" id="coh:EAV92_20015"/>
<feature type="active site" evidence="13">
    <location>
        <position position="139"/>
    </location>
</feature>
<feature type="signal peptide" evidence="16">
    <location>
        <begin position="1"/>
        <end position="39"/>
    </location>
</feature>
<dbReference type="GO" id="GO:0006508">
    <property type="term" value="P:proteolysis"/>
    <property type="evidence" value="ECO:0007669"/>
    <property type="project" value="UniProtKB-KW"/>
</dbReference>
<evidence type="ECO:0000256" key="9">
    <source>
        <dbReference type="ARBA" id="ARBA00022960"/>
    </source>
</evidence>
<evidence type="ECO:0000313" key="19">
    <source>
        <dbReference type="Proteomes" id="UP000269097"/>
    </source>
</evidence>
<evidence type="ECO:0000256" key="2">
    <source>
        <dbReference type="ARBA" id="ARBA00004752"/>
    </source>
</evidence>
<keyword evidence="9" id="KW-0133">Cell shape</keyword>
<keyword evidence="6" id="KW-0645">Protease</keyword>
<evidence type="ECO:0000256" key="3">
    <source>
        <dbReference type="ARBA" id="ARBA00007164"/>
    </source>
</evidence>
<dbReference type="InterPro" id="IPR012907">
    <property type="entry name" value="Peptidase_S11_C"/>
</dbReference>
<organism evidence="18 19">
    <name type="scientific">Cohnella candidum</name>
    <dbReference type="NCBI Taxonomy" id="2674991"/>
    <lineage>
        <taxon>Bacteria</taxon>
        <taxon>Bacillati</taxon>
        <taxon>Bacillota</taxon>
        <taxon>Bacilli</taxon>
        <taxon>Bacillales</taxon>
        <taxon>Paenibacillaceae</taxon>
        <taxon>Cohnella</taxon>
    </lineage>
</organism>
<dbReference type="GO" id="GO:0009252">
    <property type="term" value="P:peptidoglycan biosynthetic process"/>
    <property type="evidence" value="ECO:0007669"/>
    <property type="project" value="UniProtKB-UniPathway"/>
</dbReference>
<dbReference type="GO" id="GO:0009002">
    <property type="term" value="F:serine-type D-Ala-D-Ala carboxypeptidase activity"/>
    <property type="evidence" value="ECO:0007669"/>
    <property type="project" value="UniProtKB-EC"/>
</dbReference>